<feature type="transmembrane region" description="Helical" evidence="6">
    <location>
        <begin position="184"/>
        <end position="208"/>
    </location>
</feature>
<dbReference type="Pfam" id="PF03125">
    <property type="entry name" value="Sre"/>
    <property type="match status" value="1"/>
</dbReference>
<dbReference type="EMBL" id="CADEPM010000013">
    <property type="protein sequence ID" value="CAB3411322.1"/>
    <property type="molecule type" value="Genomic_DNA"/>
</dbReference>
<keyword evidence="3 6" id="KW-0812">Transmembrane</keyword>
<evidence type="ECO:0000256" key="5">
    <source>
        <dbReference type="ARBA" id="ARBA00023136"/>
    </source>
</evidence>
<comment type="similarity">
    <text evidence="2">Belongs to the nematode receptor-like protein sre family.</text>
</comment>
<dbReference type="PANTHER" id="PTHR47757">
    <property type="entry name" value="SERPENTINE RECEPTOR, CLASS E (EPSILON)-RELATED"/>
    <property type="match status" value="1"/>
</dbReference>
<proteinExistence type="inferred from homology"/>
<feature type="transmembrane region" description="Helical" evidence="6">
    <location>
        <begin position="128"/>
        <end position="152"/>
    </location>
</feature>
<evidence type="ECO:0000256" key="6">
    <source>
        <dbReference type="SAM" id="Phobius"/>
    </source>
</evidence>
<evidence type="ECO:0000256" key="4">
    <source>
        <dbReference type="ARBA" id="ARBA00022989"/>
    </source>
</evidence>
<evidence type="ECO:0008006" key="9">
    <source>
        <dbReference type="Google" id="ProtNLM"/>
    </source>
</evidence>
<dbReference type="GO" id="GO:0016020">
    <property type="term" value="C:membrane"/>
    <property type="evidence" value="ECO:0007669"/>
    <property type="project" value="UniProtKB-SubCell"/>
</dbReference>
<evidence type="ECO:0000313" key="7">
    <source>
        <dbReference type="EMBL" id="CAB3411322.1"/>
    </source>
</evidence>
<feature type="transmembrane region" description="Helical" evidence="6">
    <location>
        <begin position="99"/>
        <end position="122"/>
    </location>
</feature>
<accession>A0A8S1FES7</accession>
<comment type="subcellular location">
    <subcellularLocation>
        <location evidence="1">Membrane</location>
        <topology evidence="1">Multi-pass membrane protein</topology>
    </subcellularLocation>
</comment>
<dbReference type="OrthoDB" id="5780750at2759"/>
<gene>
    <name evidence="7" type="ORF">CBOVIS_LOCUS12728</name>
</gene>
<name>A0A8S1FES7_9PELO</name>
<evidence type="ECO:0000256" key="2">
    <source>
        <dbReference type="ARBA" id="ARBA00006803"/>
    </source>
</evidence>
<evidence type="ECO:0000256" key="1">
    <source>
        <dbReference type="ARBA" id="ARBA00004141"/>
    </source>
</evidence>
<feature type="transmembrane region" description="Helical" evidence="6">
    <location>
        <begin position="7"/>
        <end position="25"/>
    </location>
</feature>
<dbReference type="InterPro" id="IPR004151">
    <property type="entry name" value="7TM_GPCR_serpentine_rcpt_Sre"/>
</dbReference>
<keyword evidence="8" id="KW-1185">Reference proteome</keyword>
<feature type="transmembrane region" description="Helical" evidence="6">
    <location>
        <begin position="220"/>
        <end position="242"/>
    </location>
</feature>
<feature type="transmembrane region" description="Helical" evidence="6">
    <location>
        <begin position="57"/>
        <end position="78"/>
    </location>
</feature>
<dbReference type="InterPro" id="IPR053365">
    <property type="entry name" value="Nematode_rcpt-like"/>
</dbReference>
<dbReference type="GO" id="GO:0007606">
    <property type="term" value="P:sensory perception of chemical stimulus"/>
    <property type="evidence" value="ECO:0007669"/>
    <property type="project" value="InterPro"/>
</dbReference>
<organism evidence="7 8">
    <name type="scientific">Caenorhabditis bovis</name>
    <dbReference type="NCBI Taxonomy" id="2654633"/>
    <lineage>
        <taxon>Eukaryota</taxon>
        <taxon>Metazoa</taxon>
        <taxon>Ecdysozoa</taxon>
        <taxon>Nematoda</taxon>
        <taxon>Chromadorea</taxon>
        <taxon>Rhabditida</taxon>
        <taxon>Rhabditina</taxon>
        <taxon>Rhabditomorpha</taxon>
        <taxon>Rhabditoidea</taxon>
        <taxon>Rhabditidae</taxon>
        <taxon>Peloderinae</taxon>
        <taxon>Caenorhabditis</taxon>
    </lineage>
</organism>
<dbReference type="Proteomes" id="UP000494206">
    <property type="component" value="Unassembled WGS sequence"/>
</dbReference>
<comment type="caution">
    <text evidence="7">The sequence shown here is derived from an EMBL/GenBank/DDBJ whole genome shotgun (WGS) entry which is preliminary data.</text>
</comment>
<evidence type="ECO:0000256" key="3">
    <source>
        <dbReference type="ARBA" id="ARBA00022692"/>
    </source>
</evidence>
<dbReference type="PANTHER" id="PTHR47757:SF1">
    <property type="entry name" value="SERPENTINE RECEPTOR, CLASS E (EPSILON)"/>
    <property type="match status" value="1"/>
</dbReference>
<dbReference type="AlphaFoldDB" id="A0A8S1FES7"/>
<sequence length="287" mass="33090">MTFCCGFTFAAWFEMFVSFVCIYPYKHGLITLNDSQNPISNISEAVQVTKFFNSIPLLIFSFVTWHYVATCISGIAIFTLERAVASFLFSDYEKLPRRYISFGLLSFSQFVVFEFTFCLFFYILNFSNAIKCALVFVGSAVILFIFLLYYNINLRNKLDLKYVTTAYSLASRFQAAENARSLKLAVRVMIVITVLAIIAFTVTCAFKIQLLHPDFNMALINIFEGVFLFNPLFVAPAAIISVKEWKEAFYQKIPFLRNRIKPANKATQRRLSIETDLYFVQLRDSWS</sequence>
<evidence type="ECO:0000313" key="8">
    <source>
        <dbReference type="Proteomes" id="UP000494206"/>
    </source>
</evidence>
<reference evidence="7 8" key="1">
    <citation type="submission" date="2020-04" db="EMBL/GenBank/DDBJ databases">
        <authorList>
            <person name="Laetsch R D."/>
            <person name="Stevens L."/>
            <person name="Kumar S."/>
            <person name="Blaxter L. M."/>
        </authorList>
    </citation>
    <scope>NUCLEOTIDE SEQUENCE [LARGE SCALE GENOMIC DNA]</scope>
</reference>
<keyword evidence="4 6" id="KW-1133">Transmembrane helix</keyword>
<protein>
    <recommendedName>
        <fullName evidence="9">Serpentine Receptor, class E (Epsilon)</fullName>
    </recommendedName>
</protein>
<keyword evidence="5 6" id="KW-0472">Membrane</keyword>